<accession>A0A6N3GR10</accession>
<dbReference type="SUPFAM" id="SSF53062">
    <property type="entry name" value="PTS system fructose IIA component-like"/>
    <property type="match status" value="1"/>
</dbReference>
<dbReference type="CDD" id="cd00009">
    <property type="entry name" value="AAA"/>
    <property type="match status" value="1"/>
</dbReference>
<dbReference type="InterPro" id="IPR036662">
    <property type="entry name" value="PTS_EIIA_man-typ_sf"/>
</dbReference>
<feature type="domain" description="PTS EIIA type-4" evidence="5">
    <location>
        <begin position="559"/>
        <end position="685"/>
    </location>
</feature>
<dbReference type="PANTHER" id="PTHR32071">
    <property type="entry name" value="TRANSCRIPTIONAL REGULATORY PROTEIN"/>
    <property type="match status" value="1"/>
</dbReference>
<evidence type="ECO:0000256" key="2">
    <source>
        <dbReference type="ARBA" id="ARBA00022741"/>
    </source>
</evidence>
<dbReference type="Pfam" id="PF00158">
    <property type="entry name" value="Sigma54_activat"/>
    <property type="match status" value="1"/>
</dbReference>
<dbReference type="Pfam" id="PF03610">
    <property type="entry name" value="EIIA-man"/>
    <property type="match status" value="1"/>
</dbReference>
<dbReference type="GO" id="GO:0009401">
    <property type="term" value="P:phosphoenolpyruvate-dependent sugar phosphotransferase system"/>
    <property type="evidence" value="ECO:0007669"/>
    <property type="project" value="InterPro"/>
</dbReference>
<dbReference type="SMART" id="SM00382">
    <property type="entry name" value="AAA"/>
    <property type="match status" value="1"/>
</dbReference>
<dbReference type="EMBL" id="CACRTV010000087">
    <property type="protein sequence ID" value="VYU66341.1"/>
    <property type="molecule type" value="Genomic_DNA"/>
</dbReference>
<dbReference type="InterPro" id="IPR002078">
    <property type="entry name" value="Sigma_54_int"/>
</dbReference>
<reference evidence="7" key="1">
    <citation type="submission" date="2019-11" db="EMBL/GenBank/DDBJ databases">
        <authorList>
            <person name="Feng L."/>
        </authorList>
    </citation>
    <scope>NUCLEOTIDE SEQUENCE</scope>
    <source>
        <strain evidence="7">CParaputrificumLFYP93</strain>
    </source>
</reference>
<evidence type="ECO:0000259" key="6">
    <source>
        <dbReference type="PROSITE" id="PS51372"/>
    </source>
</evidence>
<dbReference type="RefSeq" id="WP_156563216.1">
    <property type="nucleotide sequence ID" value="NZ_CACRTV010000087.1"/>
</dbReference>
<sequence>MLKNKLLEYLKEETEKLNRDSILEKFTSQYIANIFGVKRNTISHYINQMIENGQVIKINTRPVYFIHKDTFESRFFETNKLVYESVNDLFNESGKKDLFNNLIGARGSLKNAIDKIKTSILYPTTNGLPIMLYGPTGVGKSYTASLIYKFCIEQELIKKDAPFISFNCAQYFNNPELLSSNLFGYVKGAFTGADRNQAGIIENANGGVLFLDEVHRLNNEGQEKLFTFMDSGLIRRMGESSGWHKSDVRLIFATTENLKENFLATFLRRIPITINIPGLEEREKIEKEQFIISFFIEESKTFNKSIKLSKRVLEILVNFKYSGNIGELKNTIKYICASSYAKKRELDEVVIKLRDIPEWLLSESSKLNEFKIKKNDEVIITPNIKFDEIFCKENEDEVLILDSYKCMFKLYKSYLKNNDVKDFEEKIFILINTLIDKLIYKKESINEDTMLGFINSSLQEIFKHLEYSFGIKNNGNVVYIIANFLYSKSYEKLTWNKEERTLLQGLHKYILESNKEEYKLVLEISNLIANKLDFKLLKEDEIFLSFYIKSMKLINNNKTIKAIILAHGYSTASSIRNVVNRLLGRNVLDSIDMPYDVGIKEIKNQLINYLKNNDISNGLIILVDMGSLKEIYMEIKDYVNHPVGIITNVSTQMALYIGDLLNKELYLEEIIEKVKKSINTEYKMIYPEKVKEKAIITSCITGIGTAKQLQKLLEKSIPKELDIKILACDFDRLKNQGVKDELFRVYDIIAIISTLNPEVECIDYISLDDLISGRGEDRMQRIFKDITDEETIIEINNNLIRNFSLESIVSSVTILDTNKVLENIESCLKNLELLLGERIPNSKKVTLYIHISCLIERLIRQKPINNYVNVESFKQCQKDMIKMIKKSFCGIEDIYNVKINIEEIGYIYDIISAKIDDFNEL</sequence>
<evidence type="ECO:0000256" key="1">
    <source>
        <dbReference type="ARBA" id="ARBA00022679"/>
    </source>
</evidence>
<evidence type="ECO:0000256" key="3">
    <source>
        <dbReference type="ARBA" id="ARBA00022840"/>
    </source>
</evidence>
<name>A0A6N3GR10_9CLOT</name>
<dbReference type="InterPro" id="IPR027417">
    <property type="entry name" value="P-loop_NTPase"/>
</dbReference>
<dbReference type="InterPro" id="IPR003593">
    <property type="entry name" value="AAA+_ATPase"/>
</dbReference>
<feature type="domain" description="PRD" evidence="6">
    <location>
        <begin position="445"/>
        <end position="558"/>
    </location>
</feature>
<dbReference type="Gene3D" id="3.40.50.300">
    <property type="entry name" value="P-loop containing nucleotide triphosphate hydrolases"/>
    <property type="match status" value="1"/>
</dbReference>
<dbReference type="Gene3D" id="1.10.1790.10">
    <property type="entry name" value="PRD domain"/>
    <property type="match status" value="1"/>
</dbReference>
<dbReference type="InterPro" id="IPR036634">
    <property type="entry name" value="PRD_sf"/>
</dbReference>
<gene>
    <name evidence="7" type="primary">pspF</name>
    <name evidence="7" type="ORF">CPLFYP93_03232</name>
</gene>
<dbReference type="GO" id="GO:0016740">
    <property type="term" value="F:transferase activity"/>
    <property type="evidence" value="ECO:0007669"/>
    <property type="project" value="UniProtKB-KW"/>
</dbReference>
<dbReference type="PROSITE" id="PS51096">
    <property type="entry name" value="PTS_EIIA_TYPE_4"/>
    <property type="match status" value="1"/>
</dbReference>
<keyword evidence="3" id="KW-0067">ATP-binding</keyword>
<dbReference type="AlphaFoldDB" id="A0A6N3GR10"/>
<dbReference type="PROSITE" id="PS50045">
    <property type="entry name" value="SIGMA54_INTERACT_4"/>
    <property type="match status" value="1"/>
</dbReference>
<dbReference type="GO" id="GO:0016020">
    <property type="term" value="C:membrane"/>
    <property type="evidence" value="ECO:0007669"/>
    <property type="project" value="InterPro"/>
</dbReference>
<protein>
    <submittedName>
        <fullName evidence="7">Psp operon transcriptional activator</fullName>
    </submittedName>
</protein>
<dbReference type="PROSITE" id="PS51372">
    <property type="entry name" value="PRD_2"/>
    <property type="match status" value="2"/>
</dbReference>
<dbReference type="SUPFAM" id="SSF63520">
    <property type="entry name" value="PTS-regulatory domain, PRD"/>
    <property type="match status" value="1"/>
</dbReference>
<dbReference type="SUPFAM" id="SSF52540">
    <property type="entry name" value="P-loop containing nucleoside triphosphate hydrolases"/>
    <property type="match status" value="1"/>
</dbReference>
<dbReference type="Pfam" id="PF25601">
    <property type="entry name" value="AAA_lid_14"/>
    <property type="match status" value="1"/>
</dbReference>
<dbReference type="InterPro" id="IPR004701">
    <property type="entry name" value="PTS_EIIA_man-typ"/>
</dbReference>
<dbReference type="GO" id="GO:0006355">
    <property type="term" value="P:regulation of DNA-templated transcription"/>
    <property type="evidence" value="ECO:0007669"/>
    <property type="project" value="InterPro"/>
</dbReference>
<dbReference type="Gene3D" id="1.10.8.60">
    <property type="match status" value="1"/>
</dbReference>
<feature type="domain" description="PRD" evidence="6">
    <location>
        <begin position="815"/>
        <end position="921"/>
    </location>
</feature>
<proteinExistence type="predicted"/>
<dbReference type="InterPro" id="IPR011608">
    <property type="entry name" value="PRD"/>
</dbReference>
<dbReference type="Pfam" id="PF00874">
    <property type="entry name" value="PRD"/>
    <property type="match status" value="1"/>
</dbReference>
<keyword evidence="2" id="KW-0547">Nucleotide-binding</keyword>
<dbReference type="GO" id="GO:0005524">
    <property type="term" value="F:ATP binding"/>
    <property type="evidence" value="ECO:0007669"/>
    <property type="project" value="UniProtKB-KW"/>
</dbReference>
<keyword evidence="1" id="KW-0808">Transferase</keyword>
<dbReference type="Gene3D" id="3.40.50.510">
    <property type="entry name" value="Phosphotransferase system, mannose-type IIA component"/>
    <property type="match status" value="1"/>
</dbReference>
<dbReference type="InterPro" id="IPR058031">
    <property type="entry name" value="AAA_lid_NorR"/>
</dbReference>
<evidence type="ECO:0000259" key="5">
    <source>
        <dbReference type="PROSITE" id="PS51096"/>
    </source>
</evidence>
<evidence type="ECO:0000259" key="4">
    <source>
        <dbReference type="PROSITE" id="PS50045"/>
    </source>
</evidence>
<evidence type="ECO:0000313" key="7">
    <source>
        <dbReference type="EMBL" id="VYU66341.1"/>
    </source>
</evidence>
<dbReference type="PANTHER" id="PTHR32071:SF38">
    <property type="entry name" value="PSP OPERON TRANSCRIPTIONAL ACTIVATOR"/>
    <property type="match status" value="1"/>
</dbReference>
<feature type="domain" description="Sigma-54 factor interaction" evidence="4">
    <location>
        <begin position="102"/>
        <end position="337"/>
    </location>
</feature>
<organism evidence="7">
    <name type="scientific">Clostridium paraputrificum</name>
    <dbReference type="NCBI Taxonomy" id="29363"/>
    <lineage>
        <taxon>Bacteria</taxon>
        <taxon>Bacillati</taxon>
        <taxon>Bacillota</taxon>
        <taxon>Clostridia</taxon>
        <taxon>Eubacteriales</taxon>
        <taxon>Clostridiaceae</taxon>
        <taxon>Clostridium</taxon>
    </lineage>
</organism>